<evidence type="ECO:0000256" key="2">
    <source>
        <dbReference type="ARBA" id="ARBA00022603"/>
    </source>
</evidence>
<dbReference type="GO" id="GO:0008610">
    <property type="term" value="P:lipid biosynthetic process"/>
    <property type="evidence" value="ECO:0007669"/>
    <property type="project" value="InterPro"/>
</dbReference>
<comment type="caution">
    <text evidence="7">The sequence shown here is derived from an EMBL/GenBank/DDBJ whole genome shotgun (WGS) entry which is preliminary data.</text>
</comment>
<feature type="active site" evidence="6">
    <location>
        <position position="385"/>
    </location>
</feature>
<keyword evidence="2" id="KW-0489">Methyltransferase</keyword>
<sequence>MHLIEAAGGSRESAGLLARLFAGGRERMLRKLDAGLATGSIRATLPDGQKRVLGGKRSGFEAEIHVHDWRCILRLATGGSVGWYRAWEKGEWSSPDPVQIFALFMANADSLGQLGRAKGPWRMAARAYHWARRNTRTGSQQNISAHYDLGNDFYAPWLGETMAYSSAIWREAMTLDKAQAAKMHAMAARIDGAPGNHVLEIGCGWGSLSAMLAENGYEVEAISLSDEQLAHARALAPDVDFRKQDYRDVDGRYDAIVSVEMVEALGQEYWPTFMDCIAHNLKKGGRAAIQFISIRDELFDAYSRSADFIQTYIFPGGMLIRTSEFRALAEARGLTWSDETRFGLDYARTLADWRQRFDRAYAQGKMPADFDDRFADLWRYYLMYCEGGFRGGGIDVHQVTLIKP</sequence>
<evidence type="ECO:0000256" key="1">
    <source>
        <dbReference type="ARBA" id="ARBA00010815"/>
    </source>
</evidence>
<dbReference type="Pfam" id="PF02353">
    <property type="entry name" value="CMAS"/>
    <property type="match status" value="1"/>
</dbReference>
<dbReference type="PANTHER" id="PTHR43667">
    <property type="entry name" value="CYCLOPROPANE-FATTY-ACYL-PHOSPHOLIPID SYNTHASE"/>
    <property type="match status" value="1"/>
</dbReference>
<dbReference type="InterPro" id="IPR029063">
    <property type="entry name" value="SAM-dependent_MTases_sf"/>
</dbReference>
<evidence type="ECO:0000256" key="3">
    <source>
        <dbReference type="ARBA" id="ARBA00022679"/>
    </source>
</evidence>
<reference evidence="7" key="2">
    <citation type="submission" date="2020-09" db="EMBL/GenBank/DDBJ databases">
        <authorList>
            <person name="Sun Q."/>
            <person name="Zhou Y."/>
        </authorList>
    </citation>
    <scope>NUCLEOTIDE SEQUENCE</scope>
    <source>
        <strain evidence="7">CGMCC 1.15360</strain>
    </source>
</reference>
<accession>A0A917DN69</accession>
<evidence type="ECO:0000256" key="4">
    <source>
        <dbReference type="ARBA" id="ARBA00022691"/>
    </source>
</evidence>
<proteinExistence type="inferred from homology"/>
<keyword evidence="5" id="KW-0443">Lipid metabolism</keyword>
<dbReference type="PIRSF" id="PIRSF003085">
    <property type="entry name" value="CMAS"/>
    <property type="match status" value="1"/>
</dbReference>
<dbReference type="InterPro" id="IPR003333">
    <property type="entry name" value="CMAS"/>
</dbReference>
<dbReference type="AlphaFoldDB" id="A0A917DN69"/>
<evidence type="ECO:0000313" key="8">
    <source>
        <dbReference type="Proteomes" id="UP000612349"/>
    </source>
</evidence>
<comment type="similarity">
    <text evidence="1">Belongs to the CFA/CMAS family.</text>
</comment>
<evidence type="ECO:0000256" key="5">
    <source>
        <dbReference type="ARBA" id="ARBA00023098"/>
    </source>
</evidence>
<dbReference type="PANTHER" id="PTHR43667:SF2">
    <property type="entry name" value="FATTY ACID C-METHYL TRANSFERASE"/>
    <property type="match status" value="1"/>
</dbReference>
<evidence type="ECO:0000256" key="6">
    <source>
        <dbReference type="PIRSR" id="PIRSR003085-1"/>
    </source>
</evidence>
<evidence type="ECO:0000313" key="7">
    <source>
        <dbReference type="EMBL" id="GGD55025.1"/>
    </source>
</evidence>
<dbReference type="GO" id="GO:0032259">
    <property type="term" value="P:methylation"/>
    <property type="evidence" value="ECO:0007669"/>
    <property type="project" value="UniProtKB-KW"/>
</dbReference>
<dbReference type="Gene3D" id="3.40.50.150">
    <property type="entry name" value="Vaccinia Virus protein VP39"/>
    <property type="match status" value="1"/>
</dbReference>
<keyword evidence="8" id="KW-1185">Reference proteome</keyword>
<keyword evidence="3" id="KW-0808">Transferase</keyword>
<protein>
    <submittedName>
        <fullName evidence="7">Cyclopropane-fatty-acyl-phospholipid synthase</fullName>
    </submittedName>
</protein>
<dbReference type="Proteomes" id="UP000612349">
    <property type="component" value="Unassembled WGS sequence"/>
</dbReference>
<dbReference type="SUPFAM" id="SSF53335">
    <property type="entry name" value="S-adenosyl-L-methionine-dependent methyltransferases"/>
    <property type="match status" value="1"/>
</dbReference>
<gene>
    <name evidence="7" type="ORF">GCM10010990_00150</name>
</gene>
<dbReference type="EMBL" id="BMIP01000001">
    <property type="protein sequence ID" value="GGD55025.1"/>
    <property type="molecule type" value="Genomic_DNA"/>
</dbReference>
<dbReference type="GO" id="GO:0008168">
    <property type="term" value="F:methyltransferase activity"/>
    <property type="evidence" value="ECO:0007669"/>
    <property type="project" value="UniProtKB-KW"/>
</dbReference>
<name>A0A917DN69_9SPHN</name>
<organism evidence="7 8">
    <name type="scientific">Croceicoccus mobilis</name>
    <dbReference type="NCBI Taxonomy" id="1703339"/>
    <lineage>
        <taxon>Bacteria</taxon>
        <taxon>Pseudomonadati</taxon>
        <taxon>Pseudomonadota</taxon>
        <taxon>Alphaproteobacteria</taxon>
        <taxon>Sphingomonadales</taxon>
        <taxon>Erythrobacteraceae</taxon>
        <taxon>Croceicoccus</taxon>
    </lineage>
</organism>
<dbReference type="InterPro" id="IPR050723">
    <property type="entry name" value="CFA/CMAS"/>
</dbReference>
<keyword evidence="4" id="KW-0949">S-adenosyl-L-methionine</keyword>
<dbReference type="CDD" id="cd02440">
    <property type="entry name" value="AdoMet_MTases"/>
    <property type="match status" value="1"/>
</dbReference>
<reference evidence="7" key="1">
    <citation type="journal article" date="2014" name="Int. J. Syst. Evol. Microbiol.">
        <title>Complete genome sequence of Corynebacterium casei LMG S-19264T (=DSM 44701T), isolated from a smear-ripened cheese.</title>
        <authorList>
            <consortium name="US DOE Joint Genome Institute (JGI-PGF)"/>
            <person name="Walter F."/>
            <person name="Albersmeier A."/>
            <person name="Kalinowski J."/>
            <person name="Ruckert C."/>
        </authorList>
    </citation>
    <scope>NUCLEOTIDE SEQUENCE</scope>
    <source>
        <strain evidence="7">CGMCC 1.15360</strain>
    </source>
</reference>